<dbReference type="EMBL" id="JANBUW010000509">
    <property type="protein sequence ID" value="KAJ2846556.1"/>
    <property type="molecule type" value="Genomic_DNA"/>
</dbReference>
<proteinExistence type="predicted"/>
<feature type="domain" description="Helicase Sen1 N-terminal" evidence="1">
    <location>
        <begin position="74"/>
        <end position="416"/>
    </location>
</feature>
<keyword evidence="2" id="KW-0067">ATP-binding</keyword>
<gene>
    <name evidence="2" type="primary">SEN1</name>
    <name evidence="2" type="ORF">IWW36_004298</name>
</gene>
<dbReference type="Proteomes" id="UP001139887">
    <property type="component" value="Unassembled WGS sequence"/>
</dbReference>
<keyword evidence="2" id="KW-0347">Helicase</keyword>
<dbReference type="InterPro" id="IPR024481">
    <property type="entry name" value="Helicase_Sen1_N"/>
</dbReference>
<dbReference type="Pfam" id="PF12726">
    <property type="entry name" value="SEN1_N"/>
    <property type="match status" value="1"/>
</dbReference>
<keyword evidence="2" id="KW-0547">Nucleotide-binding</keyword>
<dbReference type="AlphaFoldDB" id="A0A9W8LZ70"/>
<name>A0A9W8LZ70_9FUNG</name>
<accession>A0A9W8LZ70</accession>
<sequence length="425" mass="48103">MNIPSLRELQASLRQLNTHRSNENIARRFYTDGFLYLVEGKAKCWWCRLETQGVATEMLQLFSIQQTVHTEQFKKALAEQLTSCSNCIYAYYSAKRVLYKRYCQIYEPKNVDLVFNGIEKWDEQRILLQFSRALLPDSSEGRIALIDVLSGAENLLFRPDIESAACSFISQIVRKGIRVDTGGMLLPGQITLCFARNEQVRAWARHSLKRLGKDAHLSSEIIPLLFSNLLKQAADSIPTPKNLILSADPNPRVSSITFMYSADSIWEGFHEVFVRLSKASMQDLVEHFDGLPVLMHYAVMNVSGPAFFDALQAFSKTISVLESSQVWTKISAATQITPKSFVEHLFGRDEMHKRILDCSTAPDDLSEDNLMLRNRHFRPVRDWITPFIGSLELPTDAPAIVTLLNELILRIRSGAKTPLTSSALA</sequence>
<keyword evidence="2" id="KW-0378">Hydrolase</keyword>
<feature type="non-terminal residue" evidence="2">
    <location>
        <position position="425"/>
    </location>
</feature>
<protein>
    <submittedName>
        <fullName evidence="2">DEAD-box type RNA helicase</fullName>
    </submittedName>
</protein>
<organism evidence="2 3">
    <name type="scientific">Coemansia brasiliensis</name>
    <dbReference type="NCBI Taxonomy" id="2650707"/>
    <lineage>
        <taxon>Eukaryota</taxon>
        <taxon>Fungi</taxon>
        <taxon>Fungi incertae sedis</taxon>
        <taxon>Zoopagomycota</taxon>
        <taxon>Kickxellomycotina</taxon>
        <taxon>Kickxellomycetes</taxon>
        <taxon>Kickxellales</taxon>
        <taxon>Kickxellaceae</taxon>
        <taxon>Coemansia</taxon>
    </lineage>
</organism>
<evidence type="ECO:0000313" key="2">
    <source>
        <dbReference type="EMBL" id="KAJ2846556.1"/>
    </source>
</evidence>
<evidence type="ECO:0000259" key="1">
    <source>
        <dbReference type="Pfam" id="PF12726"/>
    </source>
</evidence>
<keyword evidence="3" id="KW-1185">Reference proteome</keyword>
<dbReference type="GO" id="GO:0004386">
    <property type="term" value="F:helicase activity"/>
    <property type="evidence" value="ECO:0007669"/>
    <property type="project" value="UniProtKB-KW"/>
</dbReference>
<comment type="caution">
    <text evidence="2">The sequence shown here is derived from an EMBL/GenBank/DDBJ whole genome shotgun (WGS) entry which is preliminary data.</text>
</comment>
<evidence type="ECO:0000313" key="3">
    <source>
        <dbReference type="Proteomes" id="UP001139887"/>
    </source>
</evidence>
<reference evidence="2" key="1">
    <citation type="submission" date="2022-07" db="EMBL/GenBank/DDBJ databases">
        <title>Phylogenomic reconstructions and comparative analyses of Kickxellomycotina fungi.</title>
        <authorList>
            <person name="Reynolds N.K."/>
            <person name="Stajich J.E."/>
            <person name="Barry K."/>
            <person name="Grigoriev I.V."/>
            <person name="Crous P."/>
            <person name="Smith M.E."/>
        </authorList>
    </citation>
    <scope>NUCLEOTIDE SEQUENCE</scope>
    <source>
        <strain evidence="2">NRRL 1566</strain>
    </source>
</reference>
<dbReference type="OrthoDB" id="6513042at2759"/>